<sequence>MQKEIKYPNPLVPFQTIGLCFSGGGYRATSFSLGVLDYLNHIQFEDKPLLENVIAVSSVSGGTITAAYFATSNGKGEDFDTFYQNLYHFLDEDQLVDLAFDKFMDQKLWDGTTRTRSLINAFALTYREYLVSEDFQALKQENLKGHLKYICFNATEFSYGLAFRFQNVNTFGNYELKCRELNDVRESIHISDAIASSSCFPVGFAPMIFPNDYIENHTSESYERLTGRPNFSKGIGIMDGGIVDNQGIGSMVNMDQSSLDQMPLDLVIVNDVGSFRMPPWTPDQQERNSKVSLTNFIAQKLAMVKLRPIYWIILLIGVLGLIGASVLGLFYGRTWVLLYSISSGLIGVGGLLTLLGLLGGYLVNYLKSQFKQSFQEAVPKPILPKVEALGSIKLSLVKRMVSDRLSSAMLMINQVFFRQIRRLNFDLLYRAEEFTNRRITSTVYQLNGESNNMNLQIQDEKAEKIKITARIKEVALVASEMLTTLWWDQTDREVHRLDSLIACGQFTTCYNLIKYIQELPEELHNPSVKNLEKKLLVDWRKFEKDPMFLVYSKEFKKA</sequence>
<dbReference type="OrthoDB" id="9813090at2"/>
<dbReference type="Gene3D" id="3.40.1090.10">
    <property type="entry name" value="Cytosolic phospholipase A2 catalytic domain"/>
    <property type="match status" value="1"/>
</dbReference>
<keyword evidence="2" id="KW-1133">Transmembrane helix</keyword>
<dbReference type="AlphaFoldDB" id="A0A1M7ZCF9"/>
<proteinExistence type="predicted"/>
<feature type="domain" description="PNPLA" evidence="3">
    <location>
        <begin position="19"/>
        <end position="247"/>
    </location>
</feature>
<feature type="transmembrane region" description="Helical" evidence="2">
    <location>
        <begin position="337"/>
        <end position="363"/>
    </location>
</feature>
<keyword evidence="1" id="KW-0443">Lipid metabolism</keyword>
<keyword evidence="2" id="KW-0812">Transmembrane</keyword>
<evidence type="ECO:0000313" key="5">
    <source>
        <dbReference type="Proteomes" id="UP000184609"/>
    </source>
</evidence>
<dbReference type="RefSeq" id="WP_073571828.1">
    <property type="nucleotide sequence ID" value="NZ_FRXN01000003.1"/>
</dbReference>
<evidence type="ECO:0000256" key="1">
    <source>
        <dbReference type="ARBA" id="ARBA00023098"/>
    </source>
</evidence>
<gene>
    <name evidence="4" type="ORF">SAMN04488108_2164</name>
</gene>
<feature type="transmembrane region" description="Helical" evidence="2">
    <location>
        <begin position="309"/>
        <end position="331"/>
    </location>
</feature>
<dbReference type="InterPro" id="IPR016035">
    <property type="entry name" value="Acyl_Trfase/lysoPLipase"/>
</dbReference>
<keyword evidence="5" id="KW-1185">Reference proteome</keyword>
<dbReference type="SUPFAM" id="SSF52151">
    <property type="entry name" value="FabD/lysophospholipase-like"/>
    <property type="match status" value="1"/>
</dbReference>
<dbReference type="Proteomes" id="UP000184609">
    <property type="component" value="Unassembled WGS sequence"/>
</dbReference>
<organism evidence="4 5">
    <name type="scientific">Algoriphagus zhangzhouensis</name>
    <dbReference type="NCBI Taxonomy" id="1073327"/>
    <lineage>
        <taxon>Bacteria</taxon>
        <taxon>Pseudomonadati</taxon>
        <taxon>Bacteroidota</taxon>
        <taxon>Cytophagia</taxon>
        <taxon>Cytophagales</taxon>
        <taxon>Cyclobacteriaceae</taxon>
        <taxon>Algoriphagus</taxon>
    </lineage>
</organism>
<name>A0A1M7ZCF9_9BACT</name>
<evidence type="ECO:0000313" key="4">
    <source>
        <dbReference type="EMBL" id="SHO62567.1"/>
    </source>
</evidence>
<accession>A0A1M7ZCF9</accession>
<reference evidence="5" key="1">
    <citation type="submission" date="2016-12" db="EMBL/GenBank/DDBJ databases">
        <authorList>
            <person name="Varghese N."/>
            <person name="Submissions S."/>
        </authorList>
    </citation>
    <scope>NUCLEOTIDE SEQUENCE [LARGE SCALE GENOMIC DNA]</scope>
    <source>
        <strain evidence="5">DSM 25035</strain>
    </source>
</reference>
<dbReference type="InterPro" id="IPR002641">
    <property type="entry name" value="PNPLA_dom"/>
</dbReference>
<keyword evidence="2" id="KW-0472">Membrane</keyword>
<dbReference type="Pfam" id="PF01734">
    <property type="entry name" value="Patatin"/>
    <property type="match status" value="1"/>
</dbReference>
<dbReference type="GO" id="GO:0006629">
    <property type="term" value="P:lipid metabolic process"/>
    <property type="evidence" value="ECO:0007669"/>
    <property type="project" value="UniProtKB-KW"/>
</dbReference>
<dbReference type="EMBL" id="FRXN01000003">
    <property type="protein sequence ID" value="SHO62567.1"/>
    <property type="molecule type" value="Genomic_DNA"/>
</dbReference>
<evidence type="ECO:0000256" key="2">
    <source>
        <dbReference type="SAM" id="Phobius"/>
    </source>
</evidence>
<protein>
    <submittedName>
        <fullName evidence="4">Patatin-like phospholipase</fullName>
    </submittedName>
</protein>
<evidence type="ECO:0000259" key="3">
    <source>
        <dbReference type="Pfam" id="PF01734"/>
    </source>
</evidence>